<dbReference type="GO" id="GO:0009425">
    <property type="term" value="C:bacterial-type flagellum basal body"/>
    <property type="evidence" value="ECO:0007669"/>
    <property type="project" value="UniProtKB-SubCell"/>
</dbReference>
<dbReference type="InterPro" id="IPR022781">
    <property type="entry name" value="Flagellar_biosynth_FliO"/>
</dbReference>
<evidence type="ECO:0000313" key="9">
    <source>
        <dbReference type="EMBL" id="RMB08500.1"/>
    </source>
</evidence>
<keyword evidence="4 7" id="KW-0472">Membrane</keyword>
<keyword evidence="2 7" id="KW-0812">Transmembrane</keyword>
<dbReference type="GO" id="GO:0044781">
    <property type="term" value="P:bacterial-type flagellum organization"/>
    <property type="evidence" value="ECO:0007669"/>
    <property type="project" value="UniProtKB-UniRule"/>
</dbReference>
<organism evidence="9 10">
    <name type="scientific">Eilatimonas milleporae</name>
    <dbReference type="NCBI Taxonomy" id="911205"/>
    <lineage>
        <taxon>Bacteria</taxon>
        <taxon>Pseudomonadati</taxon>
        <taxon>Pseudomonadota</taxon>
        <taxon>Alphaproteobacteria</taxon>
        <taxon>Kordiimonadales</taxon>
        <taxon>Kordiimonadaceae</taxon>
        <taxon>Eilatimonas</taxon>
    </lineage>
</organism>
<keyword evidence="9" id="KW-0282">Flagellum</keyword>
<comment type="similarity">
    <text evidence="6 7">Belongs to the FliO/MopB family.</text>
</comment>
<dbReference type="GO" id="GO:0005886">
    <property type="term" value="C:plasma membrane"/>
    <property type="evidence" value="ECO:0007669"/>
    <property type="project" value="UniProtKB-SubCell"/>
</dbReference>
<comment type="subcellular location">
    <subcellularLocation>
        <location evidence="7">Cell membrane</location>
    </subcellularLocation>
    <subcellularLocation>
        <location evidence="7">Bacterial flagellum basal body</location>
    </subcellularLocation>
</comment>
<dbReference type="AlphaFoldDB" id="A0A3M0CJB3"/>
<dbReference type="EMBL" id="REFR01000010">
    <property type="protein sequence ID" value="RMB08500.1"/>
    <property type="molecule type" value="Genomic_DNA"/>
</dbReference>
<evidence type="ECO:0000256" key="8">
    <source>
        <dbReference type="SAM" id="MobiDB-lite"/>
    </source>
</evidence>
<dbReference type="Proteomes" id="UP000271227">
    <property type="component" value="Unassembled WGS sequence"/>
</dbReference>
<evidence type="ECO:0000256" key="2">
    <source>
        <dbReference type="ARBA" id="ARBA00022692"/>
    </source>
</evidence>
<gene>
    <name evidence="9" type="ORF">BXY39_1134</name>
</gene>
<dbReference type="Pfam" id="PF04347">
    <property type="entry name" value="FliO"/>
    <property type="match status" value="1"/>
</dbReference>
<keyword evidence="9" id="KW-0969">Cilium</keyword>
<evidence type="ECO:0000256" key="7">
    <source>
        <dbReference type="RuleBase" id="RU362064"/>
    </source>
</evidence>
<feature type="region of interest" description="Disordered" evidence="8">
    <location>
        <begin position="79"/>
        <end position="115"/>
    </location>
</feature>
<keyword evidence="1 7" id="KW-1003">Cell membrane</keyword>
<evidence type="ECO:0000256" key="3">
    <source>
        <dbReference type="ARBA" id="ARBA00022989"/>
    </source>
</evidence>
<dbReference type="OrthoDB" id="8456606at2"/>
<dbReference type="PANTHER" id="PTHR38766">
    <property type="entry name" value="FLAGELLAR PROTEIN FLIO"/>
    <property type="match status" value="1"/>
</dbReference>
<dbReference type="PANTHER" id="PTHR38766:SF1">
    <property type="entry name" value="FLAGELLAR PROTEIN FLIO"/>
    <property type="match status" value="1"/>
</dbReference>
<evidence type="ECO:0000256" key="1">
    <source>
        <dbReference type="ARBA" id="ARBA00022475"/>
    </source>
</evidence>
<evidence type="ECO:0000313" key="10">
    <source>
        <dbReference type="Proteomes" id="UP000271227"/>
    </source>
</evidence>
<protein>
    <recommendedName>
        <fullName evidence="7">Flagellar protein</fullName>
    </recommendedName>
</protein>
<dbReference type="NCBIfam" id="TIGR03500">
    <property type="entry name" value="FliO_TIGR"/>
    <property type="match status" value="1"/>
</dbReference>
<keyword evidence="5 7" id="KW-0975">Bacterial flagellum</keyword>
<reference evidence="9 10" key="1">
    <citation type="submission" date="2018-10" db="EMBL/GenBank/DDBJ databases">
        <title>Genomic Encyclopedia of Archaeal and Bacterial Type Strains, Phase II (KMG-II): from individual species to whole genera.</title>
        <authorList>
            <person name="Goeker M."/>
        </authorList>
    </citation>
    <scope>NUCLEOTIDE SEQUENCE [LARGE SCALE GENOMIC DNA]</scope>
    <source>
        <strain evidence="9 10">DSM 25217</strain>
    </source>
</reference>
<keyword evidence="10" id="KW-1185">Reference proteome</keyword>
<keyword evidence="9" id="KW-0966">Cell projection</keyword>
<proteinExistence type="inferred from homology"/>
<dbReference type="RefSeq" id="WP_121937860.1">
    <property type="nucleotide sequence ID" value="NZ_REFR01000010.1"/>
</dbReference>
<dbReference type="InParanoid" id="A0A3M0CJB3"/>
<evidence type="ECO:0000256" key="4">
    <source>
        <dbReference type="ARBA" id="ARBA00023136"/>
    </source>
</evidence>
<evidence type="ECO:0000256" key="5">
    <source>
        <dbReference type="ARBA" id="ARBA00023143"/>
    </source>
</evidence>
<feature type="transmembrane region" description="Helical" evidence="7">
    <location>
        <begin position="6"/>
        <end position="26"/>
    </location>
</feature>
<accession>A0A3M0CJB3</accession>
<evidence type="ECO:0000256" key="6">
    <source>
        <dbReference type="ARBA" id="ARBA00037937"/>
    </source>
</evidence>
<comment type="caution">
    <text evidence="9">The sequence shown here is derived from an EMBL/GenBank/DDBJ whole genome shotgun (WGS) entry which is preliminary data.</text>
</comment>
<dbReference type="InterPro" id="IPR052205">
    <property type="entry name" value="FliO/MopB"/>
</dbReference>
<keyword evidence="3 7" id="KW-1133">Transmembrane helix</keyword>
<sequence length="115" mass="12009">MIGDFSNAIAALILVLALIGLIVWALRRFGLTPAGGMTGQDKKLKILEAHMLDSRNRLVLAQWRGRQYLLSVGQDGTRLIDSGHAAPETGPETGPGTGHDGKPAGPGAVGRDGTV</sequence>
<name>A0A3M0CJB3_9PROT</name>